<keyword evidence="3" id="KW-1185">Reference proteome</keyword>
<feature type="compositionally biased region" description="Basic residues" evidence="1">
    <location>
        <begin position="155"/>
        <end position="165"/>
    </location>
</feature>
<protein>
    <submittedName>
        <fullName evidence="2">Uncharacterized protein</fullName>
    </submittedName>
</protein>
<sequence>MNISVKQTDDFLRDTKAVIREARLLRLKSVATRRIHSHHDDCHDVASRHTMKMNIPNKKIDIPSTANKTRRNKTLCKKSDEISSIIRELKQVKQSIVADMDKNNKFQSSSLSESELRSIKSFFEAYSSMLLTSFDEPPRHEVQEKFEEEEERIVDRRRKVQRRRSSSSSSSSTSSVRFDLSRNETFHF</sequence>
<name>A0AAD3D2T0_9STRA</name>
<dbReference type="EMBL" id="BLLK01000047">
    <property type="protein sequence ID" value="GFH55064.1"/>
    <property type="molecule type" value="Genomic_DNA"/>
</dbReference>
<comment type="caution">
    <text evidence="2">The sequence shown here is derived from an EMBL/GenBank/DDBJ whole genome shotgun (WGS) entry which is preliminary data.</text>
</comment>
<feature type="compositionally biased region" description="Low complexity" evidence="1">
    <location>
        <begin position="166"/>
        <end position="178"/>
    </location>
</feature>
<evidence type="ECO:0000313" key="3">
    <source>
        <dbReference type="Proteomes" id="UP001054902"/>
    </source>
</evidence>
<feature type="region of interest" description="Disordered" evidence="1">
    <location>
        <begin position="141"/>
        <end position="188"/>
    </location>
</feature>
<dbReference type="AlphaFoldDB" id="A0AAD3D2T0"/>
<accession>A0AAD3D2T0</accession>
<dbReference type="Proteomes" id="UP001054902">
    <property type="component" value="Unassembled WGS sequence"/>
</dbReference>
<gene>
    <name evidence="2" type="ORF">CTEN210_11540</name>
</gene>
<evidence type="ECO:0000313" key="2">
    <source>
        <dbReference type="EMBL" id="GFH55064.1"/>
    </source>
</evidence>
<evidence type="ECO:0000256" key="1">
    <source>
        <dbReference type="SAM" id="MobiDB-lite"/>
    </source>
</evidence>
<feature type="compositionally biased region" description="Basic and acidic residues" evidence="1">
    <location>
        <begin position="179"/>
        <end position="188"/>
    </location>
</feature>
<proteinExistence type="predicted"/>
<reference evidence="2 3" key="1">
    <citation type="journal article" date="2021" name="Sci. Rep.">
        <title>The genome of the diatom Chaetoceros tenuissimus carries an ancient integrated fragment of an extant virus.</title>
        <authorList>
            <person name="Hongo Y."/>
            <person name="Kimura K."/>
            <person name="Takaki Y."/>
            <person name="Yoshida Y."/>
            <person name="Baba S."/>
            <person name="Kobayashi G."/>
            <person name="Nagasaki K."/>
            <person name="Hano T."/>
            <person name="Tomaru Y."/>
        </authorList>
    </citation>
    <scope>NUCLEOTIDE SEQUENCE [LARGE SCALE GENOMIC DNA]</scope>
    <source>
        <strain evidence="2 3">NIES-3715</strain>
    </source>
</reference>
<organism evidence="2 3">
    <name type="scientific">Chaetoceros tenuissimus</name>
    <dbReference type="NCBI Taxonomy" id="426638"/>
    <lineage>
        <taxon>Eukaryota</taxon>
        <taxon>Sar</taxon>
        <taxon>Stramenopiles</taxon>
        <taxon>Ochrophyta</taxon>
        <taxon>Bacillariophyta</taxon>
        <taxon>Coscinodiscophyceae</taxon>
        <taxon>Chaetocerotophycidae</taxon>
        <taxon>Chaetocerotales</taxon>
        <taxon>Chaetocerotaceae</taxon>
        <taxon>Chaetoceros</taxon>
    </lineage>
</organism>